<protein>
    <recommendedName>
        <fullName evidence="4">UDP-N-acetylglucosamine--peptide N-acetylglucosaminyltransferase stabilizing protein GtfB</fullName>
    </recommendedName>
    <alternativeName>
        <fullName evidence="4">Glycosyltransferase stabilizing protein GtfB</fullName>
    </alternativeName>
</protein>
<dbReference type="AlphaFoldDB" id="A0A7D9N524"/>
<dbReference type="HAMAP" id="MF_01473">
    <property type="entry name" value="GtfB"/>
    <property type="match status" value="1"/>
</dbReference>
<dbReference type="EMBL" id="CP006811">
    <property type="protein sequence ID" value="AHA96844.1"/>
    <property type="molecule type" value="Genomic_DNA"/>
</dbReference>
<dbReference type="InterPro" id="IPR014268">
    <property type="entry name" value="GtfB"/>
</dbReference>
<dbReference type="GO" id="GO:0017122">
    <property type="term" value="C:protein N-acetylglucosaminyltransferase complex"/>
    <property type="evidence" value="ECO:0007669"/>
    <property type="project" value="UniProtKB-UniRule"/>
</dbReference>
<comment type="pathway">
    <text evidence="1 4">Protein modification; protein glycosylation.</text>
</comment>
<comment type="function">
    <text evidence="4">Required for polymorphic O-glycosylation of the serine-rich repeat protein in this bacteria. A stabilizing protein that is part of the accessory SecA2/SecY2 system specifically required to export serine-rich repeat cell wall proteins usually encoded upstream in the same operon. The GtfA-GtfB complex adds GlcNAc from UDP-GlcNAc to the substrate protein, attaching the first sugar residue. Stabilizes the glycosylation activity of GtfA. Has no N-acetylglucosaminyl transferase activity on its own.</text>
</comment>
<evidence type="ECO:0000256" key="2">
    <source>
        <dbReference type="ARBA" id="ARBA00022475"/>
    </source>
</evidence>
<dbReference type="GO" id="GO:0005886">
    <property type="term" value="C:plasma membrane"/>
    <property type="evidence" value="ECO:0007669"/>
    <property type="project" value="UniProtKB-SubCell"/>
</dbReference>
<evidence type="ECO:0000313" key="5">
    <source>
        <dbReference type="EMBL" id="AHA96844.1"/>
    </source>
</evidence>
<dbReference type="GO" id="GO:0031647">
    <property type="term" value="P:regulation of protein stability"/>
    <property type="evidence" value="ECO:0007669"/>
    <property type="project" value="UniProtKB-UniRule"/>
</dbReference>
<keyword evidence="3 4" id="KW-0472">Membrane</keyword>
<evidence type="ECO:0000256" key="1">
    <source>
        <dbReference type="ARBA" id="ARBA00004922"/>
    </source>
</evidence>
<proteinExistence type="inferred from homology"/>
<dbReference type="Proteomes" id="UP000018522">
    <property type="component" value="Chromosome"/>
</dbReference>
<comment type="subunit">
    <text evidence="4">Forms a heterotetramer with 2 subunits each of GtfA and GtfB. Part of the accessory SecA2/SecY2 protein translocation apparatus.</text>
</comment>
<keyword evidence="2 4" id="KW-1003">Cell membrane</keyword>
<evidence type="ECO:0000256" key="4">
    <source>
        <dbReference type="HAMAP-Rule" id="MF_01473"/>
    </source>
</evidence>
<comment type="subcellular location">
    <subcellularLocation>
        <location evidence="4">Cell membrane</location>
        <topology evidence="4">Peripheral membrane protein</topology>
    </subcellularLocation>
</comment>
<name>A0A7D9N524_LACJH</name>
<evidence type="ECO:0000256" key="3">
    <source>
        <dbReference type="ARBA" id="ARBA00023136"/>
    </source>
</evidence>
<accession>A0A7D9N524</accession>
<reference evidence="5 6" key="1">
    <citation type="journal article" date="2014" name="Genome Announc.">
        <title>Complete Genome Sequences of Lactobacillus johnsonii Strain N6.2 and Lactobacillus reuteri Strain TD1.</title>
        <authorList>
            <person name="Leonard M.T."/>
            <person name="Valladares R.B."/>
            <person name="Ardissone A."/>
            <person name="Gonzalez C.F."/>
            <person name="Lorca G.L."/>
            <person name="Triplett E.W."/>
        </authorList>
    </citation>
    <scope>NUCLEOTIDE SEQUENCE [LARGE SCALE GENOMIC DNA]</scope>
    <source>
        <strain evidence="5 6">N6.2</strain>
    </source>
</reference>
<gene>
    <name evidence="4" type="primary">gtfB</name>
    <name evidence="5" type="ORF">T285_01845</name>
</gene>
<dbReference type="UniPathway" id="UPA00378"/>
<dbReference type="GO" id="GO:0016740">
    <property type="term" value="F:transferase activity"/>
    <property type="evidence" value="ECO:0007669"/>
    <property type="project" value="UniProtKB-KW"/>
</dbReference>
<dbReference type="RefSeq" id="WP_023599233.1">
    <property type="nucleotide sequence ID" value="NC_022909.1"/>
</dbReference>
<comment type="similarity">
    <text evidence="4">Belongs to the GtfB family.</text>
</comment>
<sequence>MINLFENLEVESTDFLRSQLFANLKIPSVVINDDGFLPIEVDSPFKFYCGFGDENTPLYFNRLKVPEFHRIVATASKGEVYDLHQKRADIFFVATDNTRLIKEVHWLDKNGNLSWIDHYNRQGKLFAKTYVNNGQQVLKRYFNKDGKEVITQYLVSGDILLHEENIERYFANLAQFVTYYLRKKKYQLDHIFYNTLNQSMMVSLGLQNDGSDTLFWHEKITNDLPGNMKYLMDNSTRTKHIVFQNYVDWQTWKNKLPNDKNVDFRFLGMIYPHPRGNKMRPEAVILTNSDQIEHLDEVVQAMPNIHFNIAAITEMSSKLLAFKKYNNVRLYPNATTKQIQELYQTSDIYLDINHGNEILDAVRGAFEQNMLILGFENTLHNSQFISSENVFKPNEVDKMADKISDALSDTNNMRELIDEQRLLAGDVSVEQYKEVIGDLRNE</sequence>
<organism evidence="5 6">
    <name type="scientific">Lactobacillus johnsonii N6.2</name>
    <dbReference type="NCBI Taxonomy" id="1408186"/>
    <lineage>
        <taxon>Bacteria</taxon>
        <taxon>Bacillati</taxon>
        <taxon>Bacillota</taxon>
        <taxon>Bacilli</taxon>
        <taxon>Lactobacillales</taxon>
        <taxon>Lactobacillaceae</taxon>
        <taxon>Lactobacillus</taxon>
    </lineage>
</organism>
<keyword evidence="5" id="KW-0808">Transferase</keyword>
<evidence type="ECO:0000313" key="6">
    <source>
        <dbReference type="Proteomes" id="UP000018522"/>
    </source>
</evidence>
<dbReference type="KEGG" id="ljn:T285_01845"/>
<dbReference type="NCBIfam" id="TIGR02919">
    <property type="entry name" value="accessory Sec system glycosylation chaperone GtfB"/>
    <property type="match status" value="1"/>
</dbReference>